<protein>
    <submittedName>
        <fullName evidence="3">Bacteriophage protein</fullName>
    </submittedName>
</protein>
<organism evidence="3 4">
    <name type="scientific">Burkholderia pseudomultivorans</name>
    <dbReference type="NCBI Taxonomy" id="1207504"/>
    <lineage>
        <taxon>Bacteria</taxon>
        <taxon>Pseudomonadati</taxon>
        <taxon>Pseudomonadota</taxon>
        <taxon>Betaproteobacteria</taxon>
        <taxon>Burkholderiales</taxon>
        <taxon>Burkholderiaceae</taxon>
        <taxon>Burkholderia</taxon>
        <taxon>Burkholderia cepacia complex</taxon>
    </lineage>
</organism>
<reference evidence="2 5" key="1">
    <citation type="submission" date="2019-06" db="EMBL/GenBank/DDBJ databases">
        <title>Evolution of Burkholderia multivorans in the lungs of Cystic Fibrosis patients.</title>
        <authorList>
            <person name="Moreira L.M."/>
        </authorList>
    </citation>
    <scope>NUCLEOTIDE SEQUENCE [LARGE SCALE GENOMIC DNA]</scope>
    <source>
        <strain evidence="2 5">VC13239</strain>
    </source>
</reference>
<feature type="transmembrane region" description="Helical" evidence="1">
    <location>
        <begin position="133"/>
        <end position="152"/>
    </location>
</feature>
<dbReference type="EMBL" id="CABVPP010000001">
    <property type="protein sequence ID" value="VWB05746.1"/>
    <property type="molecule type" value="Genomic_DNA"/>
</dbReference>
<dbReference type="Pfam" id="PF05973">
    <property type="entry name" value="Gp49"/>
    <property type="match status" value="1"/>
</dbReference>
<keyword evidence="1" id="KW-0812">Transmembrane</keyword>
<evidence type="ECO:0000313" key="4">
    <source>
        <dbReference type="Proteomes" id="UP000494162"/>
    </source>
</evidence>
<evidence type="ECO:0000313" key="3">
    <source>
        <dbReference type="EMBL" id="VWB05746.1"/>
    </source>
</evidence>
<dbReference type="AlphaFoldDB" id="A0A6P2GMY0"/>
<proteinExistence type="predicted"/>
<sequence length="177" mass="19777">MRVRAGRHAARASRFGASADAHAADPANPPDPDWLFGRLSAFSCLAYRINFDTIGDKTMARQQIQVTLGVRFFRTAAGNEPVREWIRALEPAERRAIGEEIKTVQLGWPLGMPLVRKMSQDLWEIRIMLPRRIARVLFTVVGDTMVLLHGFIKQSSATPSDDLDVTLARLKALARAI</sequence>
<evidence type="ECO:0000313" key="2">
    <source>
        <dbReference type="EMBL" id="MDR8752812.1"/>
    </source>
</evidence>
<keyword evidence="5" id="KW-1185">Reference proteome</keyword>
<reference evidence="3 4" key="2">
    <citation type="submission" date="2019-09" db="EMBL/GenBank/DDBJ databases">
        <authorList>
            <person name="Depoorter E."/>
        </authorList>
    </citation>
    <scope>NUCLEOTIDE SEQUENCE [LARGE SCALE GENOMIC DNA]</scope>
    <source>
        <strain evidence="3">LMG 26883</strain>
    </source>
</reference>
<evidence type="ECO:0000256" key="1">
    <source>
        <dbReference type="SAM" id="Phobius"/>
    </source>
</evidence>
<evidence type="ECO:0000313" key="5">
    <source>
        <dbReference type="Proteomes" id="UP001248067"/>
    </source>
</evidence>
<keyword evidence="1" id="KW-0472">Membrane</keyword>
<name>A0A6P2GMY0_9BURK</name>
<dbReference type="Proteomes" id="UP000494162">
    <property type="component" value="Unassembled WGS sequence"/>
</dbReference>
<gene>
    <name evidence="3" type="ORF">BPS26883_00066</name>
    <name evidence="2" type="ORF">FEQ00_01219</name>
</gene>
<dbReference type="InterPro" id="IPR009241">
    <property type="entry name" value="HigB-like"/>
</dbReference>
<dbReference type="Proteomes" id="UP001248067">
    <property type="component" value="Unassembled WGS sequence"/>
</dbReference>
<accession>A0A6P2GMY0</accession>
<keyword evidence="1" id="KW-1133">Transmembrane helix</keyword>
<dbReference type="EMBL" id="VJSY01000007">
    <property type="protein sequence ID" value="MDR8752812.1"/>
    <property type="molecule type" value="Genomic_DNA"/>
</dbReference>